<gene>
    <name evidence="7" type="ORF">PSIN1315_LOCUS11715</name>
</gene>
<dbReference type="InterPro" id="IPR011009">
    <property type="entry name" value="Kinase-like_dom_sf"/>
</dbReference>
<keyword evidence="3" id="KW-0418">Kinase</keyword>
<evidence type="ECO:0000313" key="7">
    <source>
        <dbReference type="EMBL" id="CAE0148193.1"/>
    </source>
</evidence>
<proteinExistence type="predicted"/>
<sequence length="323" mass="35521">MRPSDSAASLEVGSAQASAAPLKIRQNWAIKFHELDFGPDGMQRIGIGSYGEVFRAKWQGLPVAVKVLISQQLSKDMLDDFYHEVEVMAALRHPNIALWLGACTEPGAFAMVLELYTFSLAHFLHSPDLRSKVTRARVLAIALGVCRGMQYLHTPGAAEPASGQGDKQRASIVHRDLNPNNVLLASDLRPRITDFGLSRLKTGSKLETRDAAGTPQYTAPEVFRGVYTEKADVYSFGVTLWELMTLEKPYSRQGFARVQVVGMCVSEQHFARSHLMPMLPADTPEAVKGAIASCLAQDPLARPSFEDLVATLQMVVAQQKREK</sequence>
<dbReference type="PANTHER" id="PTHR44329">
    <property type="entry name" value="SERINE/THREONINE-PROTEIN KINASE TNNI3K-RELATED"/>
    <property type="match status" value="1"/>
</dbReference>
<evidence type="ECO:0000259" key="6">
    <source>
        <dbReference type="PROSITE" id="PS50011"/>
    </source>
</evidence>
<keyword evidence="4 5" id="KW-0067">ATP-binding</keyword>
<evidence type="ECO:0000256" key="3">
    <source>
        <dbReference type="ARBA" id="ARBA00022777"/>
    </source>
</evidence>
<feature type="binding site" evidence="5">
    <location>
        <position position="66"/>
    </location>
    <ligand>
        <name>ATP</name>
        <dbReference type="ChEBI" id="CHEBI:30616"/>
    </ligand>
</feature>
<keyword evidence="1" id="KW-0808">Transferase</keyword>
<evidence type="ECO:0000256" key="2">
    <source>
        <dbReference type="ARBA" id="ARBA00022741"/>
    </source>
</evidence>
<keyword evidence="2 5" id="KW-0547">Nucleotide-binding</keyword>
<evidence type="ECO:0000256" key="1">
    <source>
        <dbReference type="ARBA" id="ARBA00022679"/>
    </source>
</evidence>
<dbReference type="PIRSF" id="PIRSF000654">
    <property type="entry name" value="Integrin-linked_kinase"/>
    <property type="match status" value="1"/>
</dbReference>
<accession>A0A7S3C000</accession>
<dbReference type="GO" id="GO:0005524">
    <property type="term" value="F:ATP binding"/>
    <property type="evidence" value="ECO:0007669"/>
    <property type="project" value="UniProtKB-UniRule"/>
</dbReference>
<reference evidence="7" key="1">
    <citation type="submission" date="2021-01" db="EMBL/GenBank/DDBJ databases">
        <authorList>
            <person name="Corre E."/>
            <person name="Pelletier E."/>
            <person name="Niang G."/>
            <person name="Scheremetjew M."/>
            <person name="Finn R."/>
            <person name="Kale V."/>
            <person name="Holt S."/>
            <person name="Cochrane G."/>
            <person name="Meng A."/>
            <person name="Brown T."/>
            <person name="Cohen L."/>
        </authorList>
    </citation>
    <scope>NUCLEOTIDE SEQUENCE</scope>
    <source>
        <strain evidence="7">RCC927</strain>
    </source>
</reference>
<evidence type="ECO:0000256" key="4">
    <source>
        <dbReference type="ARBA" id="ARBA00022840"/>
    </source>
</evidence>
<dbReference type="AlphaFoldDB" id="A0A7S3C000"/>
<evidence type="ECO:0000256" key="5">
    <source>
        <dbReference type="PROSITE-ProRule" id="PRU10141"/>
    </source>
</evidence>
<dbReference type="Gene3D" id="3.30.200.20">
    <property type="entry name" value="Phosphorylase Kinase, domain 1"/>
    <property type="match status" value="1"/>
</dbReference>
<dbReference type="InterPro" id="IPR017441">
    <property type="entry name" value="Protein_kinase_ATP_BS"/>
</dbReference>
<dbReference type="InterPro" id="IPR000719">
    <property type="entry name" value="Prot_kinase_dom"/>
</dbReference>
<dbReference type="FunFam" id="3.30.200.20:FF:000180">
    <property type="entry name" value="serine/threonine-protein kinase STY46-like"/>
    <property type="match status" value="1"/>
</dbReference>
<dbReference type="InterPro" id="IPR051681">
    <property type="entry name" value="Ser/Thr_Kinases-Pseudokinases"/>
</dbReference>
<organism evidence="7">
    <name type="scientific">Prasinoderma singulare</name>
    <dbReference type="NCBI Taxonomy" id="676789"/>
    <lineage>
        <taxon>Eukaryota</taxon>
        <taxon>Viridiplantae</taxon>
        <taxon>Prasinodermophyta</taxon>
        <taxon>Prasinodermophyceae</taxon>
        <taxon>Prasinodermales</taxon>
        <taxon>Prasinodermaceae</taxon>
        <taxon>Prasinoderma</taxon>
    </lineage>
</organism>
<dbReference type="SUPFAM" id="SSF56112">
    <property type="entry name" value="Protein kinase-like (PK-like)"/>
    <property type="match status" value="1"/>
</dbReference>
<dbReference type="Gene3D" id="1.10.510.10">
    <property type="entry name" value="Transferase(Phosphotransferase) domain 1"/>
    <property type="match status" value="1"/>
</dbReference>
<dbReference type="PROSITE" id="PS50011">
    <property type="entry name" value="PROTEIN_KINASE_DOM"/>
    <property type="match status" value="1"/>
</dbReference>
<dbReference type="Pfam" id="PF07714">
    <property type="entry name" value="PK_Tyr_Ser-Thr"/>
    <property type="match status" value="1"/>
</dbReference>
<feature type="domain" description="Protein kinase" evidence="6">
    <location>
        <begin position="39"/>
        <end position="316"/>
    </location>
</feature>
<dbReference type="GO" id="GO:0004674">
    <property type="term" value="F:protein serine/threonine kinase activity"/>
    <property type="evidence" value="ECO:0007669"/>
    <property type="project" value="TreeGrafter"/>
</dbReference>
<dbReference type="InterPro" id="IPR001245">
    <property type="entry name" value="Ser-Thr/Tyr_kinase_cat_dom"/>
</dbReference>
<name>A0A7S3C000_9VIRI</name>
<dbReference type="PROSITE" id="PS00107">
    <property type="entry name" value="PROTEIN_KINASE_ATP"/>
    <property type="match status" value="1"/>
</dbReference>
<protein>
    <recommendedName>
        <fullName evidence="6">Protein kinase domain-containing protein</fullName>
    </recommendedName>
</protein>
<dbReference type="CDD" id="cd13999">
    <property type="entry name" value="STKc_MAP3K-like"/>
    <property type="match status" value="1"/>
</dbReference>
<dbReference type="EMBL" id="HBHY01018177">
    <property type="protein sequence ID" value="CAE0148193.1"/>
    <property type="molecule type" value="Transcribed_RNA"/>
</dbReference>